<feature type="region of interest" description="Disordered" evidence="1">
    <location>
        <begin position="52"/>
        <end position="150"/>
    </location>
</feature>
<gene>
    <name evidence="2" type="ORF">IAR55_004891</name>
</gene>
<protein>
    <submittedName>
        <fullName evidence="2">Uncharacterized protein</fullName>
    </submittedName>
</protein>
<comment type="caution">
    <text evidence="2">The sequence shown here is derived from an EMBL/GenBank/DDBJ whole genome shotgun (WGS) entry which is preliminary data.</text>
</comment>
<evidence type="ECO:0000256" key="1">
    <source>
        <dbReference type="SAM" id="MobiDB-lite"/>
    </source>
</evidence>
<feature type="compositionally biased region" description="Basic and acidic residues" evidence="1">
    <location>
        <begin position="199"/>
        <end position="212"/>
    </location>
</feature>
<feature type="region of interest" description="Disordered" evidence="1">
    <location>
        <begin position="177"/>
        <end position="237"/>
    </location>
</feature>
<name>A0AAW0YJG1_9TREE</name>
<accession>A0AAW0YJG1</accession>
<feature type="compositionally biased region" description="Polar residues" evidence="1">
    <location>
        <begin position="184"/>
        <end position="193"/>
    </location>
</feature>
<dbReference type="KEGG" id="kne:92182149"/>
<reference evidence="2 3" key="1">
    <citation type="journal article" date="2024" name="bioRxiv">
        <title>Comparative genomics of Cryptococcus and Kwoniella reveals pathogenesis evolution and contrasting karyotype dynamics via intercentromeric recombination or chromosome fusion.</title>
        <authorList>
            <person name="Coelho M.A."/>
            <person name="David-Palma M."/>
            <person name="Shea T."/>
            <person name="Bowers K."/>
            <person name="McGinley-Smith S."/>
            <person name="Mohammad A.W."/>
            <person name="Gnirke A."/>
            <person name="Yurkov A.M."/>
            <person name="Nowrousian M."/>
            <person name="Sun S."/>
            <person name="Cuomo C.A."/>
            <person name="Heitman J."/>
        </authorList>
    </citation>
    <scope>NUCLEOTIDE SEQUENCE [LARGE SCALE GENOMIC DNA]</scope>
    <source>
        <strain evidence="2 3">CBS 13917</strain>
    </source>
</reference>
<feature type="compositionally biased region" description="Low complexity" evidence="1">
    <location>
        <begin position="52"/>
        <end position="70"/>
    </location>
</feature>
<proteinExistence type="predicted"/>
<dbReference type="EMBL" id="JBCAWK010000009">
    <property type="protein sequence ID" value="KAK8849556.1"/>
    <property type="molecule type" value="Genomic_DNA"/>
</dbReference>
<organism evidence="2 3">
    <name type="scientific">Kwoniella newhampshirensis</name>
    <dbReference type="NCBI Taxonomy" id="1651941"/>
    <lineage>
        <taxon>Eukaryota</taxon>
        <taxon>Fungi</taxon>
        <taxon>Dikarya</taxon>
        <taxon>Basidiomycota</taxon>
        <taxon>Agaricomycotina</taxon>
        <taxon>Tremellomycetes</taxon>
        <taxon>Tremellales</taxon>
        <taxon>Cryptococcaceae</taxon>
        <taxon>Kwoniella</taxon>
    </lineage>
</organism>
<keyword evidence="3" id="KW-1185">Reference proteome</keyword>
<dbReference type="GeneID" id="92182149"/>
<dbReference type="AlphaFoldDB" id="A0AAW0YJG1"/>
<feature type="compositionally biased region" description="Polar residues" evidence="1">
    <location>
        <begin position="137"/>
        <end position="150"/>
    </location>
</feature>
<dbReference type="RefSeq" id="XP_066801444.1">
    <property type="nucleotide sequence ID" value="XM_066947985.1"/>
</dbReference>
<feature type="compositionally biased region" description="Low complexity" evidence="1">
    <location>
        <begin position="80"/>
        <end position="121"/>
    </location>
</feature>
<dbReference type="Proteomes" id="UP001388673">
    <property type="component" value="Unassembled WGS sequence"/>
</dbReference>
<evidence type="ECO:0000313" key="2">
    <source>
        <dbReference type="EMBL" id="KAK8849556.1"/>
    </source>
</evidence>
<sequence>MPNTHPAFQATYMVPATPSPAKQQQLLKASAQSGNMFLSPYQEACILNWRESTSVPSSSTRTSPTRTTTTTKKKTKKSKSASASVQTDSDSPCPSCASPPTTCSCSVRSPSSTKSKSQSKSQIEDNLPNRPKIRGYYSSTRKQTTSAMSMTPTLPAMMTVRPKTPPAGRTRPKVHIQQMGSGGQSAPQTQLGQPASVHSPDREVAMPKEEPTFPKIAGARDPISQNHWRHVPSDHSV</sequence>
<evidence type="ECO:0000313" key="3">
    <source>
        <dbReference type="Proteomes" id="UP001388673"/>
    </source>
</evidence>